<keyword evidence="6" id="KW-1185">Reference proteome</keyword>
<comment type="caution">
    <text evidence="5">The sequence shown here is derived from an EMBL/GenBank/DDBJ whole genome shotgun (WGS) entry which is preliminary data.</text>
</comment>
<name>A0A8J3C6P5_9PSEU</name>
<dbReference type="PANTHER" id="PTHR43736:SF1">
    <property type="entry name" value="DIHYDRONEOPTERIN TRIPHOSPHATE DIPHOSPHATASE"/>
    <property type="match status" value="1"/>
</dbReference>
<dbReference type="PANTHER" id="PTHR43736">
    <property type="entry name" value="ADP-RIBOSE PYROPHOSPHATASE"/>
    <property type="match status" value="1"/>
</dbReference>
<dbReference type="GO" id="GO:0016787">
    <property type="term" value="F:hydrolase activity"/>
    <property type="evidence" value="ECO:0007669"/>
    <property type="project" value="UniProtKB-KW"/>
</dbReference>
<dbReference type="InterPro" id="IPR000086">
    <property type="entry name" value="NUDIX_hydrolase_dom"/>
</dbReference>
<evidence type="ECO:0000313" key="5">
    <source>
        <dbReference type="EMBL" id="GGM42501.1"/>
    </source>
</evidence>
<dbReference type="InterPro" id="IPR020476">
    <property type="entry name" value="Nudix_hydrolase"/>
</dbReference>
<dbReference type="EMBL" id="BMMK01000003">
    <property type="protein sequence ID" value="GGM42501.1"/>
    <property type="molecule type" value="Genomic_DNA"/>
</dbReference>
<dbReference type="Gene3D" id="3.90.79.10">
    <property type="entry name" value="Nucleoside Triphosphate Pyrophosphohydrolase"/>
    <property type="match status" value="1"/>
</dbReference>
<accession>A0A8J3C6P5</accession>
<evidence type="ECO:0000256" key="1">
    <source>
        <dbReference type="ARBA" id="ARBA00005582"/>
    </source>
</evidence>
<keyword evidence="2 3" id="KW-0378">Hydrolase</keyword>
<dbReference type="PRINTS" id="PR00502">
    <property type="entry name" value="NUDIXFAMILY"/>
</dbReference>
<dbReference type="RefSeq" id="WP_189054700.1">
    <property type="nucleotide sequence ID" value="NZ_BMMK01000003.1"/>
</dbReference>
<dbReference type="InterPro" id="IPR015797">
    <property type="entry name" value="NUDIX_hydrolase-like_dom_sf"/>
</dbReference>
<dbReference type="AlphaFoldDB" id="A0A8J3C6P5"/>
<comment type="similarity">
    <text evidence="1 3">Belongs to the Nudix hydrolase family.</text>
</comment>
<dbReference type="Pfam" id="PF00293">
    <property type="entry name" value="NUDIX"/>
    <property type="match status" value="1"/>
</dbReference>
<dbReference type="SUPFAM" id="SSF55811">
    <property type="entry name" value="Nudix"/>
    <property type="match status" value="1"/>
</dbReference>
<evidence type="ECO:0000256" key="2">
    <source>
        <dbReference type="ARBA" id="ARBA00022801"/>
    </source>
</evidence>
<gene>
    <name evidence="5" type="ORF">GCM10012275_11870</name>
</gene>
<evidence type="ECO:0000259" key="4">
    <source>
        <dbReference type="PROSITE" id="PS51462"/>
    </source>
</evidence>
<evidence type="ECO:0000256" key="3">
    <source>
        <dbReference type="RuleBase" id="RU003476"/>
    </source>
</evidence>
<reference evidence="5" key="1">
    <citation type="journal article" date="2014" name="Int. J. Syst. Evol. Microbiol.">
        <title>Complete genome sequence of Corynebacterium casei LMG S-19264T (=DSM 44701T), isolated from a smear-ripened cheese.</title>
        <authorList>
            <consortium name="US DOE Joint Genome Institute (JGI-PGF)"/>
            <person name="Walter F."/>
            <person name="Albersmeier A."/>
            <person name="Kalinowski J."/>
            <person name="Ruckert C."/>
        </authorList>
    </citation>
    <scope>NUCLEOTIDE SEQUENCE</scope>
    <source>
        <strain evidence="5">CGMCC 4.5737</strain>
    </source>
</reference>
<protein>
    <submittedName>
        <fullName evidence="5">NUDIX hydrolase</fullName>
    </submittedName>
</protein>
<dbReference type="PROSITE" id="PS00893">
    <property type="entry name" value="NUDIX_BOX"/>
    <property type="match status" value="1"/>
</dbReference>
<proteinExistence type="inferred from homology"/>
<reference evidence="5" key="2">
    <citation type="submission" date="2020-09" db="EMBL/GenBank/DDBJ databases">
        <authorList>
            <person name="Sun Q."/>
            <person name="Zhou Y."/>
        </authorList>
    </citation>
    <scope>NUCLEOTIDE SEQUENCE</scope>
    <source>
        <strain evidence="5">CGMCC 4.5737</strain>
    </source>
</reference>
<dbReference type="Proteomes" id="UP000637578">
    <property type="component" value="Unassembled WGS sequence"/>
</dbReference>
<organism evidence="5 6">
    <name type="scientific">Longimycelium tulufanense</name>
    <dbReference type="NCBI Taxonomy" id="907463"/>
    <lineage>
        <taxon>Bacteria</taxon>
        <taxon>Bacillati</taxon>
        <taxon>Actinomycetota</taxon>
        <taxon>Actinomycetes</taxon>
        <taxon>Pseudonocardiales</taxon>
        <taxon>Pseudonocardiaceae</taxon>
        <taxon>Longimycelium</taxon>
    </lineage>
</organism>
<dbReference type="InterPro" id="IPR020084">
    <property type="entry name" value="NUDIX_hydrolase_CS"/>
</dbReference>
<feature type="domain" description="Nudix hydrolase" evidence="4">
    <location>
        <begin position="7"/>
        <end position="132"/>
    </location>
</feature>
<dbReference type="CDD" id="cd04673">
    <property type="entry name" value="NUDIX_ADPRase"/>
    <property type="match status" value="1"/>
</dbReference>
<dbReference type="PROSITE" id="PS51462">
    <property type="entry name" value="NUDIX"/>
    <property type="match status" value="1"/>
</dbReference>
<evidence type="ECO:0000313" key="6">
    <source>
        <dbReference type="Proteomes" id="UP000637578"/>
    </source>
</evidence>
<sequence length="144" mass="15321">MTGSEHLIIRCVGAVVFDPAGRLLLVLRGREPGRGLWSLPGGRVEPGESDAAAVAREVHEETGLTVTVGAPLGSVRRPAPTGTYLIVDYRAEVTGGALRPGDDADEVRWADHVIFDALDQGDLLTEGLGETLRAWGCTPHPRHP</sequence>